<dbReference type="InterPro" id="IPR017850">
    <property type="entry name" value="Alkaline_phosphatase_core_sf"/>
</dbReference>
<dbReference type="GO" id="GO:0004065">
    <property type="term" value="F:arylsulfatase activity"/>
    <property type="evidence" value="ECO:0007669"/>
    <property type="project" value="TreeGrafter"/>
</dbReference>
<gene>
    <name evidence="7" type="ORF">NH26_19705</name>
</gene>
<name>A0A1S1YS37_FLAPC</name>
<evidence type="ECO:0000256" key="3">
    <source>
        <dbReference type="ARBA" id="ARBA00022801"/>
    </source>
</evidence>
<comment type="caution">
    <text evidence="7">The sequence shown here is derived from an EMBL/GenBank/DDBJ whole genome shotgun (WGS) entry which is preliminary data.</text>
</comment>
<dbReference type="STRING" id="915059.NH26_19705"/>
<dbReference type="SUPFAM" id="SSF53649">
    <property type="entry name" value="Alkaline phosphatase-like"/>
    <property type="match status" value="1"/>
</dbReference>
<dbReference type="PROSITE" id="PS00149">
    <property type="entry name" value="SULFATASE_2"/>
    <property type="match status" value="1"/>
</dbReference>
<proteinExistence type="inferred from homology"/>
<evidence type="ECO:0000256" key="1">
    <source>
        <dbReference type="ARBA" id="ARBA00008779"/>
    </source>
</evidence>
<dbReference type="AlphaFoldDB" id="A0A1S1YS37"/>
<comment type="similarity">
    <text evidence="1">Belongs to the sulfatase family.</text>
</comment>
<dbReference type="PROSITE" id="PS51257">
    <property type="entry name" value="PROKAR_LIPOPROTEIN"/>
    <property type="match status" value="1"/>
</dbReference>
<dbReference type="PANTHER" id="PTHR42693">
    <property type="entry name" value="ARYLSULFATASE FAMILY MEMBER"/>
    <property type="match status" value="1"/>
</dbReference>
<keyword evidence="3" id="KW-0378">Hydrolase</keyword>
<dbReference type="InterPro" id="IPR050738">
    <property type="entry name" value="Sulfatase"/>
</dbReference>
<protein>
    <recommendedName>
        <fullName evidence="6">Sulfatase N-terminal domain-containing protein</fullName>
    </recommendedName>
</protein>
<dbReference type="Gene3D" id="3.40.720.10">
    <property type="entry name" value="Alkaline Phosphatase, subunit A"/>
    <property type="match status" value="1"/>
</dbReference>
<keyword evidence="8" id="KW-1185">Reference proteome</keyword>
<dbReference type="GO" id="GO:0046872">
    <property type="term" value="F:metal ion binding"/>
    <property type="evidence" value="ECO:0007669"/>
    <property type="project" value="UniProtKB-KW"/>
</dbReference>
<dbReference type="InterPro" id="IPR000917">
    <property type="entry name" value="Sulfatase_N"/>
</dbReference>
<feature type="chain" id="PRO_5010167657" description="Sulfatase N-terminal domain-containing protein" evidence="5">
    <location>
        <begin position="23"/>
        <end position="545"/>
    </location>
</feature>
<evidence type="ECO:0000256" key="2">
    <source>
        <dbReference type="ARBA" id="ARBA00022723"/>
    </source>
</evidence>
<keyword evidence="2" id="KW-0479">Metal-binding</keyword>
<dbReference type="FunFam" id="3.40.720.10:FF:000047">
    <property type="entry name" value="Arylsulfatase"/>
    <property type="match status" value="1"/>
</dbReference>
<dbReference type="Gene3D" id="3.30.1120.10">
    <property type="match status" value="1"/>
</dbReference>
<evidence type="ECO:0000259" key="6">
    <source>
        <dbReference type="Pfam" id="PF00884"/>
    </source>
</evidence>
<feature type="domain" description="Sulfatase N-terminal" evidence="6">
    <location>
        <begin position="36"/>
        <end position="418"/>
    </location>
</feature>
<evidence type="ECO:0000256" key="4">
    <source>
        <dbReference type="ARBA" id="ARBA00022837"/>
    </source>
</evidence>
<sequence>MNDMKKTLILLFFSLSAFIYSCAPKAGQAEKTEKRPNIVLILADDMGYSDLGCYGGEINTPSIDKMADNGMRLTQFYNASRCCPTRASLLTGLYPHQANMGFMQEDCDLPNYGGYIPNNAVTIAEALKVNGYNTALSGKWHVGNDEAYWPTKKGFDKFYGFPHHGGAYFYPFPGDQVVAINDSLLEHPGEDYYSTEAINEYGAKFVEEMSKEDQPFFLYLAHVAPHFPLQARAEDIAKYRGKYKRNFEEVRQTRFKKQKELGIIPQDYPISKTDRLVDDWDKLSEAEKDDYDLRMSIYAAQIENMDRGIGDLVKKLEELGELDNTMIIFLSDNGGTREDYSWGDPNIPLGEQGSFGCYKLPWANVSNTPYRMFKHWGHEGGIRTPFIVQYPKMVKPKSIDNQPGHIVDVMTTIMELAQADYPTTHKNQTIQPMEGRSLVPILTGDVRDGHKGLFWEHEGNKAARVGNWKWVNIYPEGTDELYDLSKDPVEAKNIVAEHPQKLQEMKAAWQTWADRVGVVPWEQVLEHNPKQGRLQIWYEQPVPKS</sequence>
<dbReference type="Proteomes" id="UP000179797">
    <property type="component" value="Unassembled WGS sequence"/>
</dbReference>
<organism evidence="7 8">
    <name type="scientific">Flammeovirga pacifica</name>
    <dbReference type="NCBI Taxonomy" id="915059"/>
    <lineage>
        <taxon>Bacteria</taxon>
        <taxon>Pseudomonadati</taxon>
        <taxon>Bacteroidota</taxon>
        <taxon>Cytophagia</taxon>
        <taxon>Cytophagales</taxon>
        <taxon>Flammeovirgaceae</taxon>
        <taxon>Flammeovirga</taxon>
    </lineage>
</organism>
<reference evidence="7 8" key="1">
    <citation type="journal article" date="2012" name="Int. J. Syst. Evol. Microbiol.">
        <title>Flammeovirga pacifica sp. nov., isolated from deep-sea sediment.</title>
        <authorList>
            <person name="Xu H."/>
            <person name="Fu Y."/>
            <person name="Yang N."/>
            <person name="Ding Z."/>
            <person name="Lai Q."/>
            <person name="Zeng R."/>
        </authorList>
    </citation>
    <scope>NUCLEOTIDE SEQUENCE [LARGE SCALE GENOMIC DNA]</scope>
    <source>
        <strain evidence="8">DSM 24597 / LMG 26175 / WPAGA1</strain>
    </source>
</reference>
<dbReference type="CDD" id="cd16025">
    <property type="entry name" value="PAS_like"/>
    <property type="match status" value="1"/>
</dbReference>
<dbReference type="EMBL" id="JRYR02000002">
    <property type="protein sequence ID" value="OHX63840.1"/>
    <property type="molecule type" value="Genomic_DNA"/>
</dbReference>
<keyword evidence="4" id="KW-0106">Calcium</keyword>
<evidence type="ECO:0000313" key="8">
    <source>
        <dbReference type="Proteomes" id="UP000179797"/>
    </source>
</evidence>
<evidence type="ECO:0000313" key="7">
    <source>
        <dbReference type="EMBL" id="OHX63840.1"/>
    </source>
</evidence>
<dbReference type="PANTHER" id="PTHR42693:SF53">
    <property type="entry name" value="ENDO-4-O-SULFATASE"/>
    <property type="match status" value="1"/>
</dbReference>
<dbReference type="Pfam" id="PF00884">
    <property type="entry name" value="Sulfatase"/>
    <property type="match status" value="1"/>
</dbReference>
<dbReference type="InterPro" id="IPR024607">
    <property type="entry name" value="Sulfatase_CS"/>
</dbReference>
<feature type="signal peptide" evidence="5">
    <location>
        <begin position="1"/>
        <end position="22"/>
    </location>
</feature>
<evidence type="ECO:0000256" key="5">
    <source>
        <dbReference type="SAM" id="SignalP"/>
    </source>
</evidence>
<accession>A0A1S1YS37</accession>
<keyword evidence="5" id="KW-0732">Signal</keyword>